<dbReference type="OrthoDB" id="6055534at2759"/>
<evidence type="ECO:0000313" key="2">
    <source>
        <dbReference type="EMBL" id="CAG2247749.1"/>
    </source>
</evidence>
<proteinExistence type="predicted"/>
<sequence>MSDMLGLNQTLDKFYSKNATPQRDPVSYTKLFNYVTEVVKKVGEIAPQFKPKELILVGSSASDVSAIRAQEMDRLLLIDIKGKVENIDRLHEFAKLKVDSSVQAVWKECINEEGYLEPRKVSTMFKKIVDKATRLVNDEYKSGYSGITDPANQIEIGDGCSVALAISGSFGPANWAFGNTKCDLVLEIDCEGIPPTRLASWLENKDKKNEQWPAFETVETIRNDVNLFKGGQDVMIGNITQMLDDPIKYIKDLTSSNIKPFESPFAGMQ</sequence>
<keyword evidence="3" id="KW-1185">Reference proteome</keyword>
<name>A0A8S3UYS7_MYTED</name>
<organism evidence="2 3">
    <name type="scientific">Mytilus edulis</name>
    <name type="common">Blue mussel</name>
    <dbReference type="NCBI Taxonomy" id="6550"/>
    <lineage>
        <taxon>Eukaryota</taxon>
        <taxon>Metazoa</taxon>
        <taxon>Spiralia</taxon>
        <taxon>Lophotrochozoa</taxon>
        <taxon>Mollusca</taxon>
        <taxon>Bivalvia</taxon>
        <taxon>Autobranchia</taxon>
        <taxon>Pteriomorphia</taxon>
        <taxon>Mytilida</taxon>
        <taxon>Mytiloidea</taxon>
        <taxon>Mytilidae</taxon>
        <taxon>Mytilinae</taxon>
        <taxon>Mytilus</taxon>
    </lineage>
</organism>
<dbReference type="EMBL" id="CAJPWZ010002914">
    <property type="protein sequence ID" value="CAG2247749.1"/>
    <property type="molecule type" value="Genomic_DNA"/>
</dbReference>
<feature type="domain" description="Mab-21-like nucleotidyltransferase" evidence="1">
    <location>
        <begin position="92"/>
        <end position="223"/>
    </location>
</feature>
<dbReference type="Proteomes" id="UP000683360">
    <property type="component" value="Unassembled WGS sequence"/>
</dbReference>
<evidence type="ECO:0000313" key="3">
    <source>
        <dbReference type="Proteomes" id="UP000683360"/>
    </source>
</evidence>
<dbReference type="Pfam" id="PF03281">
    <property type="entry name" value="Mab-21"/>
    <property type="match status" value="1"/>
</dbReference>
<comment type="caution">
    <text evidence="2">The sequence shown here is derived from an EMBL/GenBank/DDBJ whole genome shotgun (WGS) entry which is preliminary data.</text>
</comment>
<reference evidence="2" key="1">
    <citation type="submission" date="2021-03" db="EMBL/GenBank/DDBJ databases">
        <authorList>
            <person name="Bekaert M."/>
        </authorList>
    </citation>
    <scope>NUCLEOTIDE SEQUENCE</scope>
</reference>
<dbReference type="Gene3D" id="3.30.460.90">
    <property type="match status" value="1"/>
</dbReference>
<protein>
    <recommendedName>
        <fullName evidence="1">Mab-21-like nucleotidyltransferase domain-containing protein</fullName>
    </recommendedName>
</protein>
<gene>
    <name evidence="2" type="ORF">MEDL_59632</name>
</gene>
<accession>A0A8S3UYS7</accession>
<evidence type="ECO:0000259" key="1">
    <source>
        <dbReference type="Pfam" id="PF03281"/>
    </source>
</evidence>
<dbReference type="AlphaFoldDB" id="A0A8S3UYS7"/>
<dbReference type="InterPro" id="IPR046903">
    <property type="entry name" value="Mab-21-like_nuc_Trfase"/>
</dbReference>